<dbReference type="Pfam" id="PF00221">
    <property type="entry name" value="Lyase_aromatic"/>
    <property type="match status" value="1"/>
</dbReference>
<evidence type="ECO:0000313" key="2">
    <source>
        <dbReference type="Proteomes" id="UP000632273"/>
    </source>
</evidence>
<proteinExistence type="predicted"/>
<reference evidence="2" key="1">
    <citation type="journal article" date="2019" name="Int. J. Syst. Evol. Microbiol.">
        <title>The Global Catalogue of Microorganisms (GCM) 10K type strain sequencing project: providing services to taxonomists for standard genome sequencing and annotation.</title>
        <authorList>
            <consortium name="The Broad Institute Genomics Platform"/>
            <consortium name="The Broad Institute Genome Sequencing Center for Infectious Disease"/>
            <person name="Wu L."/>
            <person name="Ma J."/>
        </authorList>
    </citation>
    <scope>NUCLEOTIDE SEQUENCE [LARGE SCALE GENOMIC DNA]</scope>
    <source>
        <strain evidence="2">CGMCC 1.15197</strain>
    </source>
</reference>
<organism evidence="1 2">
    <name type="scientific">Hymenobacter cavernae</name>
    <dbReference type="NCBI Taxonomy" id="2044852"/>
    <lineage>
        <taxon>Bacteria</taxon>
        <taxon>Pseudomonadati</taxon>
        <taxon>Bacteroidota</taxon>
        <taxon>Cytophagia</taxon>
        <taxon>Cytophagales</taxon>
        <taxon>Hymenobacteraceae</taxon>
        <taxon>Hymenobacter</taxon>
    </lineage>
</organism>
<dbReference type="InterPro" id="IPR001106">
    <property type="entry name" value="Aromatic_Lyase"/>
</dbReference>
<dbReference type="Gene3D" id="1.10.275.10">
    <property type="entry name" value="Fumarase/aspartase (N-terminal domain)"/>
    <property type="match status" value="1"/>
</dbReference>
<gene>
    <name evidence="1" type="primary">hutH1</name>
    <name evidence="1" type="ORF">GCM10011383_27000</name>
</gene>
<keyword evidence="2" id="KW-1185">Reference proteome</keyword>
<evidence type="ECO:0000313" key="1">
    <source>
        <dbReference type="EMBL" id="GGF14370.1"/>
    </source>
</evidence>
<dbReference type="SUPFAM" id="SSF48557">
    <property type="entry name" value="L-aspartase-like"/>
    <property type="match status" value="1"/>
</dbReference>
<dbReference type="Proteomes" id="UP000632273">
    <property type="component" value="Unassembled WGS sequence"/>
</dbReference>
<sequence>MPDYVLHPATRLDLATLDALLTDQGRVVLSPEAKQRIEAGHAHLLTQAASNDQSPASTLLAHACGTGDEVPSELVRLMLLLKAQSLSYGHSGAQVATVQRLLDFYNREMLPVVYQQGSSGAGDQVPLAHLGLPLLGLGEVNFQGYRLQTADAFHLFSWEPVPLASGEDLALLMGTQFMLAYGVHTLLRAQRLARAADVVGALSHDVLGGSVEPFDARLQALRPLAGQALVAERLRNLLANSGLTQQPRSVEQTPYSFRCQPQVHGASRDALSYVAQVLETECNSVTASPAFFPADNITLSSGNFHGQSLAMPLDFLAIAIAELGSISERRTAQLLAYQPKITGSTTTPGLLMVQHTAASIVSQNKQLCAPASLDNNFGSAGPADHVSMGANAATKVRRVLENTEQVLAIELLTAVQALRLRRPARTSPALEQVVATLKAKVDFETQPQAPYLALQAAVSFIRTEVFS</sequence>
<dbReference type="InterPro" id="IPR024083">
    <property type="entry name" value="Fumarase/histidase_N"/>
</dbReference>
<dbReference type="Gene3D" id="1.20.200.10">
    <property type="entry name" value="Fumarase/aspartase (Central domain)"/>
    <property type="match status" value="1"/>
</dbReference>
<protein>
    <submittedName>
        <fullName evidence="1">Histidine ammonia-lyase</fullName>
    </submittedName>
</protein>
<comment type="caution">
    <text evidence="1">The sequence shown here is derived from an EMBL/GenBank/DDBJ whole genome shotgun (WGS) entry which is preliminary data.</text>
</comment>
<name>A0ABQ1UAV5_9BACT</name>
<accession>A0ABQ1UAV5</accession>
<dbReference type="EMBL" id="BMHT01000004">
    <property type="protein sequence ID" value="GGF14370.1"/>
    <property type="molecule type" value="Genomic_DNA"/>
</dbReference>
<dbReference type="PANTHER" id="PTHR10362">
    <property type="entry name" value="HISTIDINE AMMONIA-LYASE"/>
    <property type="match status" value="1"/>
</dbReference>
<dbReference type="RefSeq" id="WP_188814515.1">
    <property type="nucleotide sequence ID" value="NZ_BMHT01000004.1"/>
</dbReference>
<dbReference type="CDD" id="cd00332">
    <property type="entry name" value="PAL-HAL"/>
    <property type="match status" value="1"/>
</dbReference>
<dbReference type="InterPro" id="IPR008948">
    <property type="entry name" value="L-Aspartase-like"/>
</dbReference>